<evidence type="ECO:0000256" key="1">
    <source>
        <dbReference type="SAM" id="MobiDB-lite"/>
    </source>
</evidence>
<dbReference type="PANTHER" id="PTHR13056:SF0">
    <property type="entry name" value="VACUOLAR FUSION PROTEIN CCZ1 HOMOLOG-RELATED"/>
    <property type="match status" value="1"/>
</dbReference>
<protein>
    <recommendedName>
        <fullName evidence="4">CCZ1/INTU/HSP4 first Longin domain-containing protein</fullName>
    </recommendedName>
</protein>
<accession>A0A5C3EI08</accession>
<dbReference type="EMBL" id="OOIN01000025">
    <property type="protein sequence ID" value="SPO28869.1"/>
    <property type="molecule type" value="Genomic_DNA"/>
</dbReference>
<feature type="region of interest" description="Disordered" evidence="1">
    <location>
        <begin position="671"/>
        <end position="719"/>
    </location>
</feature>
<gene>
    <name evidence="2" type="ORF">UTRI_05089_B</name>
</gene>
<sequence length="1037" mass="111784">MSFLPSFSSLAAPSNSTATSSSAPTFKPATLSYFTIFCPALKPPKNRDAPTSDEPEEHDEDAREIAREAAQILFYTSRARAALKDRMLRQIGVAKGMIEFCTMVSKPNLSSASPIGNSDDDLERGRSWNVHSSKRRMILIEVESGMWVHASIELPYTTRSAPAAASAAKVAKEYHDALLPDAWVEESIRRAWRDWRLLNGCPAHVLSQKAGRARLERSLEKYFSVWAWSWDLELATNADVAQQRSLFTECVEGFPVVARAPRSKMVRLMQSDAAQRMKNGKHGESEMVILSDTAVLWPPTDAGCFDSEDEAEDGDESTSHTENNRSEQDRVLATQQLMDPETKAELLRRVVSHLTGLERERDLIRAASVSSTSDGRKRGTSGAIRERGSSTTNSKTDMRNGLLSASTNKKRVVSSPIMQQRSTSASSYASSTTESTRWSNWGSVFSGLGKLGFRGNGDSSARSEVRESKPAAVDALDEPGASGISINTADLSAAEVRAGHDEGPTASSPIEASANPKDGDASGGEEASSPLQVFSQRLADAIPIQEAGGKMWTGAELAFRGIGASLGLANAPTPPAATNNRIADPSAQGAASKPAQDRDISERDRFADASFDTNGDGDADADASVVTKVSILEPEVDVNELAEALVTDEDALNLSISEPFDESADAIVSTSKAVPEAEVEQTKPQLKAETGAATHSGPDAEGSDPISPTTDTHVGSDAASIRTSASAKAFPSISVTSAAWYNTKALRADPAVTTSSPKLPSIAGGGIFSPMGKADACHAEPALDTSLGGISVQSEHHDFELDGWGYEQPQPFQSFRCFVGDSDTPVSYESLGLLQKHPFQSTEFRVTFTTRRLLTLVLIEKVGSTVGSSLAVHGSDNRDVLDDAWQLLRRSQRILNDYDRQTKAQQKIDGNAAVRFLHLDGPTLTFQSSLEDGEPKMEDDVQVVADAHCVGAMEMMRKHGVVETFLRSSNGKTWTASRQGRGRKRDVDDDDDDDAGAMLGMKKTNQTFMVLAGKKMSIVDCDLELRRLANEYPSFGI</sequence>
<reference evidence="2 3" key="1">
    <citation type="submission" date="2018-03" db="EMBL/GenBank/DDBJ databases">
        <authorList>
            <person name="Guldener U."/>
        </authorList>
    </citation>
    <scope>NUCLEOTIDE SEQUENCE [LARGE SCALE GENOMIC DNA]</scope>
    <source>
        <strain evidence="2 3">NBRC100155</strain>
    </source>
</reference>
<feature type="compositionally biased region" description="Low complexity" evidence="1">
    <location>
        <begin position="422"/>
        <end position="433"/>
    </location>
</feature>
<dbReference type="AlphaFoldDB" id="A0A5C3EI08"/>
<feature type="region of interest" description="Disordered" evidence="1">
    <location>
        <begin position="1"/>
        <end position="23"/>
    </location>
</feature>
<evidence type="ECO:0000313" key="3">
    <source>
        <dbReference type="Proteomes" id="UP000324022"/>
    </source>
</evidence>
<feature type="compositionally biased region" description="Acidic residues" evidence="1">
    <location>
        <begin position="306"/>
        <end position="316"/>
    </location>
</feature>
<feature type="compositionally biased region" description="Basic and acidic residues" evidence="1">
    <location>
        <begin position="317"/>
        <end position="330"/>
    </location>
</feature>
<dbReference type="GO" id="GO:0035658">
    <property type="term" value="C:Mon1-Ccz1 complex"/>
    <property type="evidence" value="ECO:0007669"/>
    <property type="project" value="InterPro"/>
</dbReference>
<dbReference type="Proteomes" id="UP000324022">
    <property type="component" value="Unassembled WGS sequence"/>
</dbReference>
<organism evidence="2 3">
    <name type="scientific">Ustilago trichophora</name>
    <dbReference type="NCBI Taxonomy" id="86804"/>
    <lineage>
        <taxon>Eukaryota</taxon>
        <taxon>Fungi</taxon>
        <taxon>Dikarya</taxon>
        <taxon>Basidiomycota</taxon>
        <taxon>Ustilaginomycotina</taxon>
        <taxon>Ustilaginomycetes</taxon>
        <taxon>Ustilaginales</taxon>
        <taxon>Ustilaginaceae</taxon>
        <taxon>Ustilago</taxon>
    </lineage>
</organism>
<dbReference type="OrthoDB" id="240546at2759"/>
<name>A0A5C3EI08_9BASI</name>
<feature type="region of interest" description="Disordered" evidence="1">
    <location>
        <begin position="301"/>
        <end position="330"/>
    </location>
</feature>
<feature type="region of interest" description="Disordered" evidence="1">
    <location>
        <begin position="367"/>
        <end position="433"/>
    </location>
</feature>
<feature type="region of interest" description="Disordered" evidence="1">
    <location>
        <begin position="456"/>
        <end position="484"/>
    </location>
</feature>
<dbReference type="InterPro" id="IPR013176">
    <property type="entry name" value="Ccz1"/>
</dbReference>
<evidence type="ECO:0000313" key="2">
    <source>
        <dbReference type="EMBL" id="SPO28869.1"/>
    </source>
</evidence>
<feature type="region of interest" description="Disordered" evidence="1">
    <location>
        <begin position="575"/>
        <end position="601"/>
    </location>
</feature>
<dbReference type="GO" id="GO:0016192">
    <property type="term" value="P:vesicle-mediated transport"/>
    <property type="evidence" value="ECO:0007669"/>
    <property type="project" value="InterPro"/>
</dbReference>
<keyword evidence="3" id="KW-1185">Reference proteome</keyword>
<feature type="compositionally biased region" description="Low complexity" evidence="1">
    <location>
        <begin position="8"/>
        <end position="23"/>
    </location>
</feature>
<proteinExistence type="predicted"/>
<evidence type="ECO:0008006" key="4">
    <source>
        <dbReference type="Google" id="ProtNLM"/>
    </source>
</evidence>
<feature type="region of interest" description="Disordered" evidence="1">
    <location>
        <begin position="496"/>
        <end position="528"/>
    </location>
</feature>
<dbReference type="PANTHER" id="PTHR13056">
    <property type="entry name" value="VACUOLAR FUSION PROTEIN CCZ1 HOMOLOG-RELATED"/>
    <property type="match status" value="1"/>
</dbReference>